<dbReference type="Proteomes" id="UP000075374">
    <property type="component" value="Unassembled WGS sequence"/>
</dbReference>
<dbReference type="CDD" id="cd00845">
    <property type="entry name" value="MPP_UshA_N_like"/>
    <property type="match status" value="1"/>
</dbReference>
<dbReference type="InterPro" id="IPR004843">
    <property type="entry name" value="Calcineurin-like_PHP"/>
</dbReference>
<dbReference type="CDD" id="cd00118">
    <property type="entry name" value="LysM"/>
    <property type="match status" value="2"/>
</dbReference>
<feature type="domain" description="LysM" evidence="3">
    <location>
        <begin position="1154"/>
        <end position="1198"/>
    </location>
</feature>
<feature type="chain" id="PRO_5007577730" evidence="2">
    <location>
        <begin position="31"/>
        <end position="1201"/>
    </location>
</feature>
<keyword evidence="5" id="KW-1185">Reference proteome</keyword>
<gene>
    <name evidence="4" type="primary">yfkN</name>
    <name evidence="4" type="ORF">CLCOL_09630</name>
</gene>
<dbReference type="InterPro" id="IPR006179">
    <property type="entry name" value="5_nucleotidase/apyrase"/>
</dbReference>
<dbReference type="SUPFAM" id="SSF56300">
    <property type="entry name" value="Metallo-dependent phosphatases"/>
    <property type="match status" value="2"/>
</dbReference>
<sequence>MKKLKVKKVMSLLMTFFMMFTLLTPSTVLASTADDDVVTLQILATSDVHGVFYPYDYATNTADESGSLAQIATVVKKLKKENPNTILVDAGDVIEGNSQGLFLNETNPMIVAMNEIGYDTWTLGNHEFNKGIPTLEKNMNQFKGTVLAGNVYKKDGTTLGKPYTIIEKSGVKVGIIGMTNPNITRWDGPRLTEYKVTSPIEETKKVISEIKDKVDVIIAVDHMGDTQEYVPEDSAENLAKECPELDAIVAAHAHKAVEGIKVNGTTIVENKNTGDTLAKIDIKVTKKNGKYVVENKETDVTSKLVYMQDPNTKEVNYKADETLLEMLKPYHEKALNDANTIIGELKGGDLVGPEKIKGIPNAQVEDTAMIDFINAVQMYYTGADVSAAAAFREDANMKEGPIKKSDAALIYKYDNMLYLLEVTGKQLKQYMEWSASFYNTYRPGDLTVSFNPNIRGYNYDMFSGVKYEIDVSKEPGNRIVNLRRMDDTPINDTDVLKLAVNNYRYDSQLSKPGIIYAEGEELPKLLQSDVENTPIRELIKIYIQDVKGGVITPELDNNWKIIGTNWDETKRAEAIKLVNEGKIKIPTSADGRTANAAAVTEKDLIKYNGGKVIDIVSFNDLHGSVEESGKNQGIAKLAGAINEMRKQNPSTIVVSGGDMYQGSAISNLTYGAVVNEFLKSVGIEASAVGNHEFDWGADRIANWAKDGNFDFLASNIYDKNTGKAVTWAKPYKIVEKDGVKIGLVGLATPETVYKVKAENVKDVEFRDPIEAAKEWAKVARENGADVVIALTHLGSTQDSNTKEITGEAAELAKPGVVDAVISAHTHEPVCGNVNNVPVVQAYYNGRTLAKLELTFDKDNNLLSIEPSLDQLYNRSNTIVEDEKAKAILEDYKVKVGPILAEVIGTTDKDLTHDRYEGASLLGEWICDVMRKAAGTQIAITNGGGIRTSIVKGNITMGNLYEVMPFDNTLVKMELKGSDLKANIEYGIDNQNIGWVQISGVMVTYKDKKINSMTLLDGTPVDMDKYYTVVTNDFMATNGDGYNFDNARNVVDTGIPVRDAMVDALKKVKNLSITKVGYLTEGEAPAVKPEVKPQPQEKLSNVYVVKSGDTLRKIGERYGVDYREIIKANNIKNPSMIFPGQKIKIPGKIVINKDTVYTVVKGDTLRKISDKFSVDYREIAKKNNIKNVNMIYIGQQLVIPAA</sequence>
<dbReference type="InterPro" id="IPR036907">
    <property type="entry name" value="5'-Nucleotdase_C_sf"/>
</dbReference>
<dbReference type="SMART" id="SM00257">
    <property type="entry name" value="LysM"/>
    <property type="match status" value="2"/>
</dbReference>
<organism evidence="4 5">
    <name type="scientific">Clostridium colicanis DSM 13634</name>
    <dbReference type="NCBI Taxonomy" id="1121305"/>
    <lineage>
        <taxon>Bacteria</taxon>
        <taxon>Bacillati</taxon>
        <taxon>Bacillota</taxon>
        <taxon>Clostridia</taxon>
        <taxon>Eubacteriales</taxon>
        <taxon>Clostridiaceae</taxon>
        <taxon>Clostridium</taxon>
    </lineage>
</organism>
<comment type="caution">
    <text evidence="4">The sequence shown here is derived from an EMBL/GenBank/DDBJ whole genome shotgun (WGS) entry which is preliminary data.</text>
</comment>
<evidence type="ECO:0000256" key="2">
    <source>
        <dbReference type="SAM" id="SignalP"/>
    </source>
</evidence>
<dbReference type="Gene3D" id="3.10.350.10">
    <property type="entry name" value="LysM domain"/>
    <property type="match status" value="2"/>
</dbReference>
<keyword evidence="1 2" id="KW-0732">Signal</keyword>
<evidence type="ECO:0000259" key="3">
    <source>
        <dbReference type="PROSITE" id="PS51782"/>
    </source>
</evidence>
<dbReference type="Pfam" id="PF01476">
    <property type="entry name" value="LysM"/>
    <property type="match status" value="2"/>
</dbReference>
<feature type="signal peptide" evidence="2">
    <location>
        <begin position="1"/>
        <end position="30"/>
    </location>
</feature>
<accession>A0A151ANU4</accession>
<evidence type="ECO:0000256" key="1">
    <source>
        <dbReference type="ARBA" id="ARBA00022729"/>
    </source>
</evidence>
<dbReference type="EMBL" id="LTBB01000004">
    <property type="protein sequence ID" value="KYH29230.1"/>
    <property type="molecule type" value="Genomic_DNA"/>
</dbReference>
<dbReference type="PANTHER" id="PTHR11575">
    <property type="entry name" value="5'-NUCLEOTIDASE-RELATED"/>
    <property type="match status" value="1"/>
</dbReference>
<proteinExistence type="predicted"/>
<dbReference type="GO" id="GO:0016788">
    <property type="term" value="F:hydrolase activity, acting on ester bonds"/>
    <property type="evidence" value="ECO:0007669"/>
    <property type="project" value="InterPro"/>
</dbReference>
<dbReference type="Gene3D" id="3.90.780.10">
    <property type="entry name" value="5'-Nucleotidase, C-terminal domain"/>
    <property type="match status" value="2"/>
</dbReference>
<dbReference type="SUPFAM" id="SSF55816">
    <property type="entry name" value="5'-nucleotidase (syn. UDP-sugar hydrolase), C-terminal domain"/>
    <property type="match status" value="2"/>
</dbReference>
<dbReference type="PROSITE" id="PS00786">
    <property type="entry name" value="5_NUCLEOTIDASE_2"/>
    <property type="match status" value="1"/>
</dbReference>
<dbReference type="InterPro" id="IPR036779">
    <property type="entry name" value="LysM_dom_sf"/>
</dbReference>
<dbReference type="Gene3D" id="3.60.21.10">
    <property type="match status" value="2"/>
</dbReference>
<dbReference type="Pfam" id="PF02872">
    <property type="entry name" value="5_nucleotid_C"/>
    <property type="match status" value="2"/>
</dbReference>
<dbReference type="PRINTS" id="PR01607">
    <property type="entry name" value="APYRASEFAMLY"/>
</dbReference>
<dbReference type="AlphaFoldDB" id="A0A151ANU4"/>
<evidence type="ECO:0000313" key="4">
    <source>
        <dbReference type="EMBL" id="KYH29230.1"/>
    </source>
</evidence>
<dbReference type="Pfam" id="PF00149">
    <property type="entry name" value="Metallophos"/>
    <property type="match status" value="2"/>
</dbReference>
<dbReference type="PANTHER" id="PTHR11575:SF24">
    <property type="entry name" value="5'-NUCLEOTIDASE"/>
    <property type="match status" value="1"/>
</dbReference>
<dbReference type="PROSITE" id="PS00785">
    <property type="entry name" value="5_NUCLEOTIDASE_1"/>
    <property type="match status" value="1"/>
</dbReference>
<dbReference type="STRING" id="1121305.CLCOL_09630"/>
<reference evidence="4 5" key="1">
    <citation type="submission" date="2016-02" db="EMBL/GenBank/DDBJ databases">
        <title>Genome sequence of Clostridium colicanis DSM 13634.</title>
        <authorList>
            <person name="Poehlein A."/>
            <person name="Daniel R."/>
        </authorList>
    </citation>
    <scope>NUCLEOTIDE SEQUENCE [LARGE SCALE GENOMIC DNA]</scope>
    <source>
        <strain evidence="4 5">DSM 13634</strain>
    </source>
</reference>
<dbReference type="SUPFAM" id="SSF54106">
    <property type="entry name" value="LysM domain"/>
    <property type="match status" value="2"/>
</dbReference>
<dbReference type="GO" id="GO:0046872">
    <property type="term" value="F:metal ion binding"/>
    <property type="evidence" value="ECO:0007669"/>
    <property type="project" value="InterPro"/>
</dbReference>
<protein>
    <submittedName>
        <fullName evidence="4">Trifunctional nucleotide phosphoesterase protein YfkN</fullName>
    </submittedName>
</protein>
<dbReference type="InterPro" id="IPR008334">
    <property type="entry name" value="5'-Nucleotdase_C"/>
</dbReference>
<dbReference type="PATRIC" id="fig|1121305.3.peg.976"/>
<dbReference type="PROSITE" id="PS51782">
    <property type="entry name" value="LYSM"/>
    <property type="match status" value="2"/>
</dbReference>
<evidence type="ECO:0000313" key="5">
    <source>
        <dbReference type="Proteomes" id="UP000075374"/>
    </source>
</evidence>
<name>A0A151ANU4_9CLOT</name>
<dbReference type="GO" id="GO:0009166">
    <property type="term" value="P:nucleotide catabolic process"/>
    <property type="evidence" value="ECO:0007669"/>
    <property type="project" value="InterPro"/>
</dbReference>
<dbReference type="InterPro" id="IPR006146">
    <property type="entry name" value="5'-Nucleotdase_CS"/>
</dbReference>
<dbReference type="InterPro" id="IPR018392">
    <property type="entry name" value="LysM"/>
</dbReference>
<dbReference type="GO" id="GO:0000166">
    <property type="term" value="F:nucleotide binding"/>
    <property type="evidence" value="ECO:0007669"/>
    <property type="project" value="InterPro"/>
</dbReference>
<dbReference type="InterPro" id="IPR029052">
    <property type="entry name" value="Metallo-depent_PP-like"/>
</dbReference>
<feature type="domain" description="LysM" evidence="3">
    <location>
        <begin position="1100"/>
        <end position="1144"/>
    </location>
</feature>